<feature type="transmembrane region" description="Helical" evidence="1">
    <location>
        <begin position="177"/>
        <end position="197"/>
    </location>
</feature>
<organism evidence="2 3">
    <name type="scientific">Helicoverpa armigera</name>
    <name type="common">Cotton bollworm</name>
    <name type="synonym">Heliothis armigera</name>
    <dbReference type="NCBI Taxonomy" id="29058"/>
    <lineage>
        <taxon>Eukaryota</taxon>
        <taxon>Metazoa</taxon>
        <taxon>Ecdysozoa</taxon>
        <taxon>Arthropoda</taxon>
        <taxon>Hexapoda</taxon>
        <taxon>Insecta</taxon>
        <taxon>Pterygota</taxon>
        <taxon>Neoptera</taxon>
        <taxon>Endopterygota</taxon>
        <taxon>Lepidoptera</taxon>
        <taxon>Glossata</taxon>
        <taxon>Ditrysia</taxon>
        <taxon>Noctuoidea</taxon>
        <taxon>Noctuidae</taxon>
        <taxon>Heliothinae</taxon>
        <taxon>Helicoverpa</taxon>
    </lineage>
</organism>
<keyword evidence="3" id="KW-1185">Reference proteome</keyword>
<gene>
    <name evidence="2" type="primary">HaOG200697</name>
    <name evidence="2" type="ORF">B5X24_HaOG200697</name>
</gene>
<evidence type="ECO:0000313" key="2">
    <source>
        <dbReference type="EMBL" id="PZC77048.1"/>
    </source>
</evidence>
<dbReference type="AlphaFoldDB" id="A0A2W1BPZ8"/>
<keyword evidence="1" id="KW-0812">Transmembrane</keyword>
<keyword evidence="1" id="KW-0472">Membrane</keyword>
<feature type="transmembrane region" description="Helical" evidence="1">
    <location>
        <begin position="98"/>
        <end position="117"/>
    </location>
</feature>
<protein>
    <recommendedName>
        <fullName evidence="4">Gustatory receptor</fullName>
    </recommendedName>
</protein>
<sequence>MTPDTSVSLRNDKINHSFAIHNFVDKDVQTMLWPLNLIENILLCPKYCIKNNIIKFNSLTCILVSVIGFIICESLRLYRIYNLHFDYFTRNFNNIKYIMAYVDFVLFSFGFFIVYFVNIFHMKYNVLFVLKFQNIHRFLNEKKYFMRYIIFYRISVVIIPIFFTGVILYSFLRHSVTVMDCICAISLICFDTNYVYAIRMMKLLKSKVDLWNIQIGQLQKLDQDEKVICCNKMLEAYKNILDCLDLYKTVFQPLVSLNFFCILYHY</sequence>
<feature type="transmembrane region" description="Helical" evidence="1">
    <location>
        <begin position="150"/>
        <end position="171"/>
    </location>
</feature>
<proteinExistence type="predicted"/>
<evidence type="ECO:0008006" key="4">
    <source>
        <dbReference type="Google" id="ProtNLM"/>
    </source>
</evidence>
<dbReference type="Proteomes" id="UP000249218">
    <property type="component" value="Unassembled WGS sequence"/>
</dbReference>
<dbReference type="OrthoDB" id="7490805at2759"/>
<name>A0A2W1BPZ8_HELAM</name>
<reference evidence="2 3" key="1">
    <citation type="journal article" date="2017" name="BMC Biol.">
        <title>Genomic innovations, transcriptional plasticity and gene loss underlying the evolution and divergence of two highly polyphagous and invasive Helicoverpa pest species.</title>
        <authorList>
            <person name="Pearce S.L."/>
            <person name="Clarke D.F."/>
            <person name="East P.D."/>
            <person name="Elfekih S."/>
            <person name="Gordon K.H."/>
            <person name="Jermiin L.S."/>
            <person name="McGaughran A."/>
            <person name="Oakeshott J.G."/>
            <person name="Papanikolaou A."/>
            <person name="Perera O.P."/>
            <person name="Rane R.V."/>
            <person name="Richards S."/>
            <person name="Tay W.T."/>
            <person name="Walsh T.K."/>
            <person name="Anderson A."/>
            <person name="Anderson C.J."/>
            <person name="Asgari S."/>
            <person name="Board P.G."/>
            <person name="Bretschneider A."/>
            <person name="Campbell P.M."/>
            <person name="Chertemps T."/>
            <person name="Christeller J.T."/>
            <person name="Coppin C.W."/>
            <person name="Downes S.J."/>
            <person name="Duan G."/>
            <person name="Farnsworth C.A."/>
            <person name="Good R.T."/>
            <person name="Han L.B."/>
            <person name="Han Y.C."/>
            <person name="Hatje K."/>
            <person name="Horne I."/>
            <person name="Huang Y.P."/>
            <person name="Hughes D.S."/>
            <person name="Jacquin-Joly E."/>
            <person name="James W."/>
            <person name="Jhangiani S."/>
            <person name="Kollmar M."/>
            <person name="Kuwar S.S."/>
            <person name="Li S."/>
            <person name="Liu N.Y."/>
            <person name="Maibeche M.T."/>
            <person name="Miller J.R."/>
            <person name="Montagne N."/>
            <person name="Perry T."/>
            <person name="Qu J."/>
            <person name="Song S.V."/>
            <person name="Sutton G.G."/>
            <person name="Vogel H."/>
            <person name="Walenz B.P."/>
            <person name="Xu W."/>
            <person name="Zhang H.J."/>
            <person name="Zou Z."/>
            <person name="Batterham P."/>
            <person name="Edwards O.R."/>
            <person name="Feyereisen R."/>
            <person name="Gibbs R.A."/>
            <person name="Heckel D.G."/>
            <person name="McGrath A."/>
            <person name="Robin C."/>
            <person name="Scherer S.E."/>
            <person name="Worley K.C."/>
            <person name="Wu Y.D."/>
        </authorList>
    </citation>
    <scope>NUCLEOTIDE SEQUENCE [LARGE SCALE GENOMIC DNA]</scope>
    <source>
        <strain evidence="2">Harm_GR_Male_#8</strain>
        <tissue evidence="2">Whole organism</tissue>
    </source>
</reference>
<accession>A0A2W1BPZ8</accession>
<dbReference type="EMBL" id="KZ149937">
    <property type="protein sequence ID" value="PZC77048.1"/>
    <property type="molecule type" value="Genomic_DNA"/>
</dbReference>
<feature type="transmembrane region" description="Helical" evidence="1">
    <location>
        <begin position="56"/>
        <end position="78"/>
    </location>
</feature>
<evidence type="ECO:0000313" key="3">
    <source>
        <dbReference type="Proteomes" id="UP000249218"/>
    </source>
</evidence>
<keyword evidence="1" id="KW-1133">Transmembrane helix</keyword>
<evidence type="ECO:0000256" key="1">
    <source>
        <dbReference type="SAM" id="Phobius"/>
    </source>
</evidence>